<dbReference type="STRING" id="411483.FAEPRAA2165_03207"/>
<evidence type="ECO:0000313" key="3">
    <source>
        <dbReference type="Proteomes" id="UP000004619"/>
    </source>
</evidence>
<evidence type="ECO:0000256" key="1">
    <source>
        <dbReference type="SAM" id="MobiDB-lite"/>
    </source>
</evidence>
<sequence length="48" mass="5522">MTKTNVQSTPSNSQHHDTPNNKTRIEQTVLLSHIPQIIFLNPLDEYYG</sequence>
<comment type="caution">
    <text evidence="2">The sequence shown here is derived from an EMBL/GenBank/DDBJ whole genome shotgun (WGS) entry which is preliminary data.</text>
</comment>
<keyword evidence="3" id="KW-1185">Reference proteome</keyword>
<proteinExistence type="predicted"/>
<feature type="compositionally biased region" description="Basic and acidic residues" evidence="1">
    <location>
        <begin position="14"/>
        <end position="24"/>
    </location>
</feature>
<dbReference type="AlphaFoldDB" id="C7HA52"/>
<organism evidence="2 3">
    <name type="scientific">Faecalibacterium duncaniae (strain DSM 17677 / JCM 31915 / A2-165)</name>
    <name type="common">Faecalibacterium prausnitzii</name>
    <dbReference type="NCBI Taxonomy" id="411483"/>
    <lineage>
        <taxon>Bacteria</taxon>
        <taxon>Bacillati</taxon>
        <taxon>Bacillota</taxon>
        <taxon>Clostridia</taxon>
        <taxon>Eubacteriales</taxon>
        <taxon>Oscillospiraceae</taxon>
        <taxon>Faecalibacterium</taxon>
    </lineage>
</organism>
<dbReference type="Proteomes" id="UP000004619">
    <property type="component" value="Unassembled WGS sequence"/>
</dbReference>
<protein>
    <submittedName>
        <fullName evidence="2">Uncharacterized protein</fullName>
    </submittedName>
</protein>
<accession>C7HA52</accession>
<evidence type="ECO:0000313" key="2">
    <source>
        <dbReference type="EMBL" id="EEU95228.1"/>
    </source>
</evidence>
<gene>
    <name evidence="2" type="ORF">FAEPRAA2165_03207</name>
</gene>
<dbReference type="EMBL" id="ACOP02000085">
    <property type="protein sequence ID" value="EEU95228.1"/>
    <property type="molecule type" value="Genomic_DNA"/>
</dbReference>
<reference evidence="2" key="1">
    <citation type="submission" date="2009-08" db="EMBL/GenBank/DDBJ databases">
        <authorList>
            <person name="Weinstock G."/>
            <person name="Sodergren E."/>
            <person name="Clifton S."/>
            <person name="Fulton L."/>
            <person name="Fulton B."/>
            <person name="Courtney L."/>
            <person name="Fronick C."/>
            <person name="Harrison M."/>
            <person name="Strong C."/>
            <person name="Farmer C."/>
            <person name="Delahaunty K."/>
            <person name="Markovic C."/>
            <person name="Hall O."/>
            <person name="Minx P."/>
            <person name="Tomlinson C."/>
            <person name="Mitreva M."/>
            <person name="Nelson J."/>
            <person name="Hou S."/>
            <person name="Wollam A."/>
            <person name="Pepin K.H."/>
            <person name="Johnson M."/>
            <person name="Bhonagiri V."/>
            <person name="Nash W.E."/>
            <person name="Warren W."/>
            <person name="Chinwalla A."/>
            <person name="Mardis E.R."/>
            <person name="Wilson R.K."/>
        </authorList>
    </citation>
    <scope>NUCLEOTIDE SEQUENCE [LARGE SCALE GENOMIC DNA]</scope>
    <source>
        <strain evidence="2">A2-165</strain>
    </source>
</reference>
<feature type="compositionally biased region" description="Polar residues" evidence="1">
    <location>
        <begin position="1"/>
        <end position="13"/>
    </location>
</feature>
<name>C7HA52_FAED2</name>
<dbReference type="HOGENOM" id="CLU_3153034_0_0_9"/>
<feature type="region of interest" description="Disordered" evidence="1">
    <location>
        <begin position="1"/>
        <end position="24"/>
    </location>
</feature>